<dbReference type="AlphaFoldDB" id="A0A329R441"/>
<comment type="subcellular location">
    <subcellularLocation>
        <location evidence="1">Cell membrane</location>
        <topology evidence="1">Peripheral membrane protein</topology>
    </subcellularLocation>
</comment>
<dbReference type="GO" id="GO:0005886">
    <property type="term" value="C:plasma membrane"/>
    <property type="evidence" value="ECO:0007669"/>
    <property type="project" value="UniProtKB-SubCell"/>
</dbReference>
<evidence type="ECO:0000256" key="5">
    <source>
        <dbReference type="ARBA" id="ARBA00022840"/>
    </source>
</evidence>
<dbReference type="InterPro" id="IPR050763">
    <property type="entry name" value="ABC_transporter_ATP-binding"/>
</dbReference>
<dbReference type="EMBL" id="QMIG01000001">
    <property type="protein sequence ID" value="RAW18756.1"/>
    <property type="molecule type" value="Genomic_DNA"/>
</dbReference>
<dbReference type="Gene3D" id="3.40.50.300">
    <property type="entry name" value="P-loop containing nucleotide triphosphate hydrolases"/>
    <property type="match status" value="1"/>
</dbReference>
<keyword evidence="6" id="KW-0046">Antibiotic resistance</keyword>
<protein>
    <submittedName>
        <fullName evidence="8">Export ABC transporter ATP-binding protein</fullName>
    </submittedName>
</protein>
<dbReference type="InterPro" id="IPR027417">
    <property type="entry name" value="P-loop_NTPase"/>
</dbReference>
<dbReference type="SMART" id="SM00382">
    <property type="entry name" value="AAA"/>
    <property type="match status" value="1"/>
</dbReference>
<feature type="domain" description="ABC transporter" evidence="7">
    <location>
        <begin position="7"/>
        <end position="240"/>
    </location>
</feature>
<name>A0A329R441_9ACTN</name>
<comment type="caution">
    <text evidence="8">The sequence shown here is derived from an EMBL/GenBank/DDBJ whole genome shotgun (WGS) entry which is preliminary data.</text>
</comment>
<dbReference type="SUPFAM" id="SSF52540">
    <property type="entry name" value="P-loop containing nucleoside triphosphate hydrolases"/>
    <property type="match status" value="1"/>
</dbReference>
<gene>
    <name evidence="8" type="ORF">DPM12_01420</name>
</gene>
<dbReference type="GO" id="GO:0046677">
    <property type="term" value="P:response to antibiotic"/>
    <property type="evidence" value="ECO:0007669"/>
    <property type="project" value="UniProtKB-KW"/>
</dbReference>
<evidence type="ECO:0000256" key="6">
    <source>
        <dbReference type="ARBA" id="ARBA00023251"/>
    </source>
</evidence>
<sequence length="250" mass="27083">MIDTRLVEVSGLCKHFPGIRAVDGLSFHIDAGEIYGLLGPHGSGKTTALSVVAGLVEPDEGTVTVAGMEVTPQAGRARECIGYVPPDLAIYPDLTAEQNLTFFGCLNGMSKRAARERAAEVLEQLGLSDLDRQAPVRMSKCSDAIKHQLNIGIGLLHRPRLLILDEPTFGVDRDEQEAVLRAVDSLRGMDMAVLYTSHDPRQVTRLCDRISVLDAGHAVAEGTPQEIETMRGDENLDAVFRAVEGENVRV</sequence>
<dbReference type="Pfam" id="PF00005">
    <property type="entry name" value="ABC_tran"/>
    <property type="match status" value="1"/>
</dbReference>
<evidence type="ECO:0000256" key="3">
    <source>
        <dbReference type="ARBA" id="ARBA00022448"/>
    </source>
</evidence>
<dbReference type="InterPro" id="IPR003593">
    <property type="entry name" value="AAA+_ATPase"/>
</dbReference>
<dbReference type="PANTHER" id="PTHR42711:SF5">
    <property type="entry name" value="ABC TRANSPORTER ATP-BINDING PROTEIN NATA"/>
    <property type="match status" value="1"/>
</dbReference>
<dbReference type="Proteomes" id="UP000250462">
    <property type="component" value="Unassembled WGS sequence"/>
</dbReference>
<evidence type="ECO:0000256" key="4">
    <source>
        <dbReference type="ARBA" id="ARBA00022741"/>
    </source>
</evidence>
<organism evidence="8 9">
    <name type="scientific">Phytoactinopolyspora halophila</name>
    <dbReference type="NCBI Taxonomy" id="1981511"/>
    <lineage>
        <taxon>Bacteria</taxon>
        <taxon>Bacillati</taxon>
        <taxon>Actinomycetota</taxon>
        <taxon>Actinomycetes</taxon>
        <taxon>Jiangellales</taxon>
        <taxon>Jiangellaceae</taxon>
        <taxon>Phytoactinopolyspora</taxon>
    </lineage>
</organism>
<keyword evidence="3" id="KW-0813">Transport</keyword>
<evidence type="ECO:0000256" key="1">
    <source>
        <dbReference type="ARBA" id="ARBA00004202"/>
    </source>
</evidence>
<proteinExistence type="inferred from homology"/>
<keyword evidence="9" id="KW-1185">Reference proteome</keyword>
<evidence type="ECO:0000259" key="7">
    <source>
        <dbReference type="PROSITE" id="PS50893"/>
    </source>
</evidence>
<dbReference type="PROSITE" id="PS50893">
    <property type="entry name" value="ABC_TRANSPORTER_2"/>
    <property type="match status" value="1"/>
</dbReference>
<dbReference type="GO" id="GO:0016887">
    <property type="term" value="F:ATP hydrolysis activity"/>
    <property type="evidence" value="ECO:0007669"/>
    <property type="project" value="InterPro"/>
</dbReference>
<evidence type="ECO:0000256" key="2">
    <source>
        <dbReference type="ARBA" id="ARBA00005417"/>
    </source>
</evidence>
<comment type="similarity">
    <text evidence="2">Belongs to the ABC transporter superfamily.</text>
</comment>
<reference evidence="8 9" key="1">
    <citation type="submission" date="2018-06" db="EMBL/GenBank/DDBJ databases">
        <title>Phytoactinopolyspora halophila sp. nov., a novel halophilic actinomycete isolated from a saline soil in China.</title>
        <authorList>
            <person name="Tang S.-K."/>
        </authorList>
    </citation>
    <scope>NUCLEOTIDE SEQUENCE [LARGE SCALE GENOMIC DNA]</scope>
    <source>
        <strain evidence="8 9">YIM 96934</strain>
    </source>
</reference>
<keyword evidence="4" id="KW-0547">Nucleotide-binding</keyword>
<dbReference type="GO" id="GO:0005524">
    <property type="term" value="F:ATP binding"/>
    <property type="evidence" value="ECO:0007669"/>
    <property type="project" value="UniProtKB-KW"/>
</dbReference>
<evidence type="ECO:0000313" key="8">
    <source>
        <dbReference type="EMBL" id="RAW18756.1"/>
    </source>
</evidence>
<dbReference type="RefSeq" id="WP_112256470.1">
    <property type="nucleotide sequence ID" value="NZ_QMIG01000001.1"/>
</dbReference>
<accession>A0A329R441</accession>
<keyword evidence="5 8" id="KW-0067">ATP-binding</keyword>
<dbReference type="PANTHER" id="PTHR42711">
    <property type="entry name" value="ABC TRANSPORTER ATP-BINDING PROTEIN"/>
    <property type="match status" value="1"/>
</dbReference>
<dbReference type="InterPro" id="IPR003439">
    <property type="entry name" value="ABC_transporter-like_ATP-bd"/>
</dbReference>
<evidence type="ECO:0000313" key="9">
    <source>
        <dbReference type="Proteomes" id="UP000250462"/>
    </source>
</evidence>